<dbReference type="SUPFAM" id="SSF57667">
    <property type="entry name" value="beta-beta-alpha zinc fingers"/>
    <property type="match status" value="4"/>
</dbReference>
<evidence type="ECO:0000259" key="9">
    <source>
        <dbReference type="PROSITE" id="PS50157"/>
    </source>
</evidence>
<keyword evidence="5" id="KW-0862">Zinc</keyword>
<evidence type="ECO:0000313" key="10">
    <source>
        <dbReference type="EMBL" id="RWS07129.1"/>
    </source>
</evidence>
<comment type="subcellular location">
    <subcellularLocation>
        <location evidence="1">Nucleus</location>
    </subcellularLocation>
</comment>
<dbReference type="SMART" id="SM00355">
    <property type="entry name" value="ZnF_C2H2"/>
    <property type="match status" value="10"/>
</dbReference>
<feature type="domain" description="C2H2-type" evidence="9">
    <location>
        <begin position="398"/>
        <end position="421"/>
    </location>
</feature>
<dbReference type="STRING" id="1965070.A0A443QVU5"/>
<gene>
    <name evidence="10" type="ORF">B4U79_01612</name>
</gene>
<feature type="domain" description="C2H2-type" evidence="9">
    <location>
        <begin position="170"/>
        <end position="199"/>
    </location>
</feature>
<dbReference type="GO" id="GO:0008270">
    <property type="term" value="F:zinc ion binding"/>
    <property type="evidence" value="ECO:0007669"/>
    <property type="project" value="UniProtKB-KW"/>
</dbReference>
<dbReference type="Gene3D" id="3.30.160.60">
    <property type="entry name" value="Classic Zinc Finger"/>
    <property type="match status" value="4"/>
</dbReference>
<dbReference type="Proteomes" id="UP000285301">
    <property type="component" value="Unassembled WGS sequence"/>
</dbReference>
<evidence type="ECO:0000256" key="4">
    <source>
        <dbReference type="ARBA" id="ARBA00022771"/>
    </source>
</evidence>
<evidence type="ECO:0000256" key="8">
    <source>
        <dbReference type="PROSITE-ProRule" id="PRU00042"/>
    </source>
</evidence>
<feature type="domain" description="C2H2-type" evidence="9">
    <location>
        <begin position="311"/>
        <end position="339"/>
    </location>
</feature>
<comment type="caution">
    <text evidence="10">The sequence shown here is derived from an EMBL/GenBank/DDBJ whole genome shotgun (WGS) entry which is preliminary data.</text>
</comment>
<dbReference type="GO" id="GO:0005634">
    <property type="term" value="C:nucleus"/>
    <property type="evidence" value="ECO:0007669"/>
    <property type="project" value="UniProtKB-SubCell"/>
</dbReference>
<keyword evidence="11" id="KW-1185">Reference proteome</keyword>
<feature type="domain" description="C2H2-type" evidence="9">
    <location>
        <begin position="340"/>
        <end position="367"/>
    </location>
</feature>
<reference evidence="10 11" key="1">
    <citation type="journal article" date="2018" name="Gigascience">
        <title>Genomes of trombidid mites reveal novel predicted allergens and laterally-transferred genes associated with secondary metabolism.</title>
        <authorList>
            <person name="Dong X."/>
            <person name="Chaisiri K."/>
            <person name="Xia D."/>
            <person name="Armstrong S.D."/>
            <person name="Fang Y."/>
            <person name="Donnelly M.J."/>
            <person name="Kadowaki T."/>
            <person name="McGarry J.W."/>
            <person name="Darby A.C."/>
            <person name="Makepeace B.L."/>
        </authorList>
    </citation>
    <scope>NUCLEOTIDE SEQUENCE [LARGE SCALE GENOMIC DNA]</scope>
    <source>
        <strain evidence="10">UoL-WK</strain>
    </source>
</reference>
<evidence type="ECO:0000256" key="5">
    <source>
        <dbReference type="ARBA" id="ARBA00022833"/>
    </source>
</evidence>
<keyword evidence="2" id="KW-0479">Metal-binding</keyword>
<dbReference type="GO" id="GO:0000981">
    <property type="term" value="F:DNA-binding transcription factor activity, RNA polymerase II-specific"/>
    <property type="evidence" value="ECO:0007669"/>
    <property type="project" value="TreeGrafter"/>
</dbReference>
<organism evidence="10 11">
    <name type="scientific">Dinothrombium tinctorium</name>
    <dbReference type="NCBI Taxonomy" id="1965070"/>
    <lineage>
        <taxon>Eukaryota</taxon>
        <taxon>Metazoa</taxon>
        <taxon>Ecdysozoa</taxon>
        <taxon>Arthropoda</taxon>
        <taxon>Chelicerata</taxon>
        <taxon>Arachnida</taxon>
        <taxon>Acari</taxon>
        <taxon>Acariformes</taxon>
        <taxon>Trombidiformes</taxon>
        <taxon>Prostigmata</taxon>
        <taxon>Anystina</taxon>
        <taxon>Parasitengona</taxon>
        <taxon>Trombidioidea</taxon>
        <taxon>Trombidiidae</taxon>
        <taxon>Dinothrombium</taxon>
    </lineage>
</organism>
<dbReference type="OrthoDB" id="10260596at2759"/>
<name>A0A443QVU5_9ACAR</name>
<dbReference type="GO" id="GO:0045892">
    <property type="term" value="P:negative regulation of DNA-templated transcription"/>
    <property type="evidence" value="ECO:0007669"/>
    <property type="project" value="UniProtKB-ARBA"/>
</dbReference>
<keyword evidence="6" id="KW-0238">DNA-binding</keyword>
<keyword evidence="4 8" id="KW-0863">Zinc-finger</keyword>
<feature type="domain" description="C2H2-type" evidence="9">
    <location>
        <begin position="285"/>
        <end position="307"/>
    </location>
</feature>
<dbReference type="Pfam" id="PF00096">
    <property type="entry name" value="zf-C2H2"/>
    <property type="match status" value="2"/>
</dbReference>
<dbReference type="Pfam" id="PF13912">
    <property type="entry name" value="zf-C2H2_6"/>
    <property type="match status" value="1"/>
</dbReference>
<evidence type="ECO:0000256" key="6">
    <source>
        <dbReference type="ARBA" id="ARBA00023125"/>
    </source>
</evidence>
<protein>
    <recommendedName>
        <fullName evidence="9">C2H2-type domain-containing protein</fullName>
    </recommendedName>
</protein>
<evidence type="ECO:0000256" key="1">
    <source>
        <dbReference type="ARBA" id="ARBA00004123"/>
    </source>
</evidence>
<dbReference type="PROSITE" id="PS00028">
    <property type="entry name" value="ZINC_FINGER_C2H2_1"/>
    <property type="match status" value="5"/>
</dbReference>
<dbReference type="InterPro" id="IPR013087">
    <property type="entry name" value="Znf_C2H2_type"/>
</dbReference>
<accession>A0A443QVU5</accession>
<feature type="domain" description="C2H2-type" evidence="9">
    <location>
        <begin position="126"/>
        <end position="155"/>
    </location>
</feature>
<proteinExistence type="predicted"/>
<evidence type="ECO:0000256" key="7">
    <source>
        <dbReference type="ARBA" id="ARBA00023242"/>
    </source>
</evidence>
<dbReference type="AlphaFoldDB" id="A0A443QVU5"/>
<dbReference type="FunFam" id="3.30.160.60:FF:000145">
    <property type="entry name" value="Zinc finger protein 574"/>
    <property type="match status" value="1"/>
</dbReference>
<dbReference type="PANTHER" id="PTHR24391">
    <property type="entry name" value="HISTONE H4 TRANSCRIPTION FACTOR-RELATED"/>
    <property type="match status" value="1"/>
</dbReference>
<dbReference type="GO" id="GO:0000978">
    <property type="term" value="F:RNA polymerase II cis-regulatory region sequence-specific DNA binding"/>
    <property type="evidence" value="ECO:0007669"/>
    <property type="project" value="TreeGrafter"/>
</dbReference>
<dbReference type="InterPro" id="IPR036236">
    <property type="entry name" value="Znf_C2H2_sf"/>
</dbReference>
<dbReference type="PROSITE" id="PS50157">
    <property type="entry name" value="ZINC_FINGER_C2H2_2"/>
    <property type="match status" value="6"/>
</dbReference>
<dbReference type="PANTHER" id="PTHR24391:SF18">
    <property type="entry name" value="EG:115C2.6 PROTEIN"/>
    <property type="match status" value="1"/>
</dbReference>
<evidence type="ECO:0000256" key="3">
    <source>
        <dbReference type="ARBA" id="ARBA00022737"/>
    </source>
</evidence>
<keyword evidence="3" id="KW-0677">Repeat</keyword>
<dbReference type="InterPro" id="IPR051574">
    <property type="entry name" value="ZnF_E-box_Homeobox"/>
</dbReference>
<evidence type="ECO:0000313" key="11">
    <source>
        <dbReference type="Proteomes" id="UP000285301"/>
    </source>
</evidence>
<evidence type="ECO:0000256" key="2">
    <source>
        <dbReference type="ARBA" id="ARBA00022723"/>
    </source>
</evidence>
<keyword evidence="7" id="KW-0539">Nucleus</keyword>
<dbReference type="EMBL" id="NCKU01003646">
    <property type="protein sequence ID" value="RWS07129.1"/>
    <property type="molecule type" value="Genomic_DNA"/>
</dbReference>
<sequence>MSKSGSRLDSLDLQLFCEWNECETPAFDDLALFLSHIKSHCDSMHLVSADDSNETPLGCCWNGCNEDEFSDKLQLYLHISYHGFHTKLMSRGSALIKRISRIVQKEVQCYMDNSTRTVLPQLPSAFVCGWQECHAEFNDAESFYRHVETHPFDIPIPSLSKEALRESRFAKCKWDNCQSGFDTRSHLKEHLKSHSQEKVIACPNCGAMFCAVTKFCDHLLRQLDMEEKKIESITVQVTTDDDNQQYTVTLHVEAPSSTEAEVVQSEVDEAQIPKCQNQWVAIGKFQCKECSREFSTLTLLREHSRTHFRQFVCEICGLATDSPSSLKHHKLYRHSDERPFACQFCDSKFKTRSDLRKHIDIHSEDNPFKCNMCAFECRCCHTLAKHQKQEHQSINNIYICDKCKKKFTRGNNLTRHLIKLHKLALKPGQSRFSYSRQADGFFHLDGDE</sequence>